<sequence length="302" mass="34137">MGLRNLSQLKNALRDFLSFTQKQGIFREVWDKSLLVIKFACAVHVTNTYVCTVVLTYGPSMLPTLSLTGDLLLAEKLSTQFGCVRPGDIVLVRSPVIPRRIVTKRLIGMEGDTITYIVDPGKSDRKETIVVPKGHVWVEGDNIYNSNDSRKFGVVSYGLLHSKVFWRVLASRGILIDLFFAVNCYLGSSGGYVEKSRLKLQWWQILDGSCYRLCKKQLQVLSAAKGSEGQCMDERQWRRLEMATVEVGTRTTFQIDPVFAPICLGVAICASGNHHRHFPSWRNEESHLRDVIHYLSPRVSLE</sequence>
<dbReference type="CDD" id="cd06530">
    <property type="entry name" value="S26_SPase_I"/>
    <property type="match status" value="1"/>
</dbReference>
<keyword evidence="4" id="KW-0496">Mitochondrion</keyword>
<evidence type="ECO:0000259" key="10">
    <source>
        <dbReference type="Pfam" id="PF10502"/>
    </source>
</evidence>
<evidence type="ECO:0000313" key="11">
    <source>
        <dbReference type="EMBL" id="XBP28206.1"/>
    </source>
</evidence>
<dbReference type="FunFam" id="2.10.109.10:FF:000014">
    <property type="entry name" value="Inner membrane protease subunit 1"/>
    <property type="match status" value="1"/>
</dbReference>
<reference evidence="11" key="1">
    <citation type="journal article" date="2024" name="Front. Plant Sci.">
        <title>Genome-wide analysis of the MADS-box gene family of sea buckthorn (Hippophae rhamnoides ssp. sinensis) and their potential role in floral organ development.</title>
        <authorList>
            <person name="Zhao J."/>
            <person name="Xu Y."/>
            <person name="Zhang Z."/>
            <person name="Zhao M."/>
            <person name="Li K."/>
            <person name="Wang F."/>
            <person name="Sun K."/>
        </authorList>
    </citation>
    <scope>NUCLEOTIDE SEQUENCE</scope>
</reference>
<dbReference type="Pfam" id="PF10502">
    <property type="entry name" value="Peptidase_S26"/>
    <property type="match status" value="2"/>
</dbReference>
<dbReference type="PANTHER" id="PTHR12383">
    <property type="entry name" value="PROTEASE FAMILY S26 MITOCHONDRIAL INNER MEMBRANE PROTEASE-RELATED"/>
    <property type="match status" value="1"/>
</dbReference>
<comment type="subcellular location">
    <subcellularLocation>
        <location evidence="1">Mitochondrion inner membrane</location>
    </subcellularLocation>
</comment>
<dbReference type="EMBL" id="PP400846">
    <property type="protein sequence ID" value="XBP28206.1"/>
    <property type="molecule type" value="mRNA"/>
</dbReference>
<dbReference type="GO" id="GO:0042720">
    <property type="term" value="C:mitochondrial inner membrane peptidase complex"/>
    <property type="evidence" value="ECO:0007669"/>
    <property type="project" value="TreeGrafter"/>
</dbReference>
<evidence type="ECO:0000256" key="9">
    <source>
        <dbReference type="PIRSR" id="PIRSR600223-1"/>
    </source>
</evidence>
<evidence type="ECO:0000256" key="1">
    <source>
        <dbReference type="ARBA" id="ARBA00004273"/>
    </source>
</evidence>
<dbReference type="GO" id="GO:0006465">
    <property type="term" value="P:signal peptide processing"/>
    <property type="evidence" value="ECO:0007669"/>
    <property type="project" value="InterPro"/>
</dbReference>
<dbReference type="InterPro" id="IPR019533">
    <property type="entry name" value="Peptidase_S26"/>
</dbReference>
<evidence type="ECO:0000256" key="7">
    <source>
        <dbReference type="ARBA" id="ARBA00054895"/>
    </source>
</evidence>
<dbReference type="PANTHER" id="PTHR12383:SF30">
    <property type="entry name" value="MITOCHONDRIAL INNER MEMBRANE PROTEASE SUBUNIT 1-LIKE"/>
    <property type="match status" value="1"/>
</dbReference>
<dbReference type="GO" id="GO:0004252">
    <property type="term" value="F:serine-type endopeptidase activity"/>
    <property type="evidence" value="ECO:0007669"/>
    <property type="project" value="InterPro"/>
</dbReference>
<reference evidence="11" key="2">
    <citation type="submission" date="2024-02" db="EMBL/GenBank/DDBJ databases">
        <authorList>
            <person name="Xu Y."/>
            <person name="Zhao J."/>
        </authorList>
    </citation>
    <scope>NUCLEOTIDE SEQUENCE</scope>
</reference>
<comment type="similarity">
    <text evidence="6">Belongs to the peptidase S26 family. IMP1 subfamily.</text>
</comment>
<dbReference type="InterPro" id="IPR036286">
    <property type="entry name" value="LexA/Signal_pep-like_sf"/>
</dbReference>
<feature type="active site" evidence="9">
    <location>
        <position position="60"/>
    </location>
</feature>
<evidence type="ECO:0000256" key="2">
    <source>
        <dbReference type="ARBA" id="ARBA00022792"/>
    </source>
</evidence>
<comment type="function">
    <text evidence="7">Catalyzes the removal of transit peptides required for the targeting of proteins from the mitochondrial matrix, across the inner membrane, into the inter-membrane space.</text>
</comment>
<dbReference type="Gene3D" id="2.10.109.10">
    <property type="entry name" value="Umud Fragment, subunit A"/>
    <property type="match status" value="1"/>
</dbReference>
<dbReference type="InterPro" id="IPR000223">
    <property type="entry name" value="Pept_S26A_signal_pept_1"/>
</dbReference>
<dbReference type="InterPro" id="IPR052064">
    <property type="entry name" value="Mito_IMP1_subunit"/>
</dbReference>
<gene>
    <name evidence="11" type="primary">MADS11</name>
</gene>
<protein>
    <submittedName>
        <fullName evidence="11">MADS11</fullName>
    </submittedName>
</protein>
<organism evidence="11">
    <name type="scientific">Hippophae rhamnoides</name>
    <name type="common">sea-buckthorn</name>
    <dbReference type="NCBI Taxonomy" id="193516"/>
    <lineage>
        <taxon>Eukaryota</taxon>
        <taxon>Viridiplantae</taxon>
        <taxon>Streptophyta</taxon>
        <taxon>Embryophyta</taxon>
        <taxon>Tracheophyta</taxon>
        <taxon>Spermatophyta</taxon>
        <taxon>Magnoliopsida</taxon>
        <taxon>eudicotyledons</taxon>
        <taxon>Gunneridae</taxon>
        <taxon>Pentapetalae</taxon>
        <taxon>rosids</taxon>
        <taxon>fabids</taxon>
        <taxon>Rosales</taxon>
        <taxon>Elaeagnaceae</taxon>
        <taxon>Hippophae</taxon>
    </lineage>
</organism>
<feature type="domain" description="Peptidase S26" evidence="10">
    <location>
        <begin position="36"/>
        <end position="116"/>
    </location>
</feature>
<keyword evidence="2" id="KW-0999">Mitochondrion inner membrane</keyword>
<keyword evidence="3" id="KW-0378">Hydrolase</keyword>
<name>A0AAU7LJF4_9ROSA</name>
<evidence type="ECO:0000256" key="5">
    <source>
        <dbReference type="ARBA" id="ARBA00023136"/>
    </source>
</evidence>
<evidence type="ECO:0000256" key="8">
    <source>
        <dbReference type="ARBA" id="ARBA00064368"/>
    </source>
</evidence>
<dbReference type="SUPFAM" id="SSF51306">
    <property type="entry name" value="LexA/Signal peptidase"/>
    <property type="match status" value="1"/>
</dbReference>
<evidence type="ECO:0000256" key="6">
    <source>
        <dbReference type="ARBA" id="ARBA00038445"/>
    </source>
</evidence>
<keyword evidence="5" id="KW-0472">Membrane</keyword>
<accession>A0AAU7LJF4</accession>
<proteinExistence type="evidence at transcript level"/>
<evidence type="ECO:0000256" key="3">
    <source>
        <dbReference type="ARBA" id="ARBA00022801"/>
    </source>
</evidence>
<feature type="domain" description="Peptidase S26" evidence="10">
    <location>
        <begin position="128"/>
        <end position="167"/>
    </location>
</feature>
<feature type="active site" evidence="9">
    <location>
        <position position="104"/>
    </location>
</feature>
<dbReference type="GO" id="GO:0006627">
    <property type="term" value="P:protein processing involved in protein targeting to mitochondrion"/>
    <property type="evidence" value="ECO:0007669"/>
    <property type="project" value="TreeGrafter"/>
</dbReference>
<evidence type="ECO:0000256" key="4">
    <source>
        <dbReference type="ARBA" id="ARBA00023128"/>
    </source>
</evidence>
<comment type="subunit">
    <text evidence="8">Heterodimer of 2 subunits, IMP1A/B and IMP12.</text>
</comment>
<dbReference type="PRINTS" id="PR00727">
    <property type="entry name" value="LEADERPTASE"/>
</dbReference>
<dbReference type="AlphaFoldDB" id="A0AAU7LJF4"/>